<dbReference type="EMBL" id="NBCO01000007">
    <property type="protein sequence ID" value="ORC90676.1"/>
    <property type="molecule type" value="Genomic_DNA"/>
</dbReference>
<dbReference type="RefSeq" id="XP_028884742.1">
    <property type="nucleotide sequence ID" value="XM_029023546.1"/>
</dbReference>
<gene>
    <name evidence="2" type="ORF">TM35_000071000</name>
</gene>
<reference evidence="2 3" key="1">
    <citation type="submission" date="2017-03" db="EMBL/GenBank/DDBJ databases">
        <title>An alternative strategy for trypanosome survival in the mammalian bloodstream revealed through genome and transcriptome analysis of the ubiquitous bovine parasite Trypanosoma (Megatrypanum) theileri.</title>
        <authorList>
            <person name="Kelly S."/>
            <person name="Ivens A."/>
            <person name="Mott A."/>
            <person name="O'Neill E."/>
            <person name="Emms D."/>
            <person name="Macleod O."/>
            <person name="Voorheis P."/>
            <person name="Matthews J."/>
            <person name="Matthews K."/>
            <person name="Carrington M."/>
        </authorList>
    </citation>
    <scope>NUCLEOTIDE SEQUENCE [LARGE SCALE GENOMIC DNA]</scope>
    <source>
        <strain evidence="2">Edinburgh</strain>
    </source>
</reference>
<accession>A0A1X0P152</accession>
<keyword evidence="3" id="KW-1185">Reference proteome</keyword>
<proteinExistence type="predicted"/>
<comment type="caution">
    <text evidence="2">The sequence shown here is derived from an EMBL/GenBank/DDBJ whole genome shotgun (WGS) entry which is preliminary data.</text>
</comment>
<evidence type="ECO:0000313" key="2">
    <source>
        <dbReference type="EMBL" id="ORC90676.1"/>
    </source>
</evidence>
<dbReference type="VEuPathDB" id="TriTrypDB:TM35_000071000"/>
<name>A0A1X0P152_9TRYP</name>
<sequence length="103" mass="11965">MAKRSSVSRVYFHSFHNSHSQTPCFSYCFDFFPVFFLLFAGGPICRAATPHTTPNNKERHCEGERGPFPSLFEQFMLKPSWRHPFEIPPREGEQRPSATHPIH</sequence>
<protein>
    <submittedName>
        <fullName evidence="2">Uncharacterized protein</fullName>
    </submittedName>
</protein>
<evidence type="ECO:0000256" key="1">
    <source>
        <dbReference type="SAM" id="MobiDB-lite"/>
    </source>
</evidence>
<dbReference type="AlphaFoldDB" id="A0A1X0P152"/>
<dbReference type="GeneID" id="39983326"/>
<feature type="region of interest" description="Disordered" evidence="1">
    <location>
        <begin position="84"/>
        <end position="103"/>
    </location>
</feature>
<dbReference type="Proteomes" id="UP000192257">
    <property type="component" value="Unassembled WGS sequence"/>
</dbReference>
<evidence type="ECO:0000313" key="3">
    <source>
        <dbReference type="Proteomes" id="UP000192257"/>
    </source>
</evidence>
<feature type="compositionally biased region" description="Basic and acidic residues" evidence="1">
    <location>
        <begin position="84"/>
        <end position="94"/>
    </location>
</feature>
<organism evidence="2 3">
    <name type="scientific">Trypanosoma theileri</name>
    <dbReference type="NCBI Taxonomy" id="67003"/>
    <lineage>
        <taxon>Eukaryota</taxon>
        <taxon>Discoba</taxon>
        <taxon>Euglenozoa</taxon>
        <taxon>Kinetoplastea</taxon>
        <taxon>Metakinetoplastina</taxon>
        <taxon>Trypanosomatida</taxon>
        <taxon>Trypanosomatidae</taxon>
        <taxon>Trypanosoma</taxon>
    </lineage>
</organism>